<dbReference type="InterPro" id="IPR019956">
    <property type="entry name" value="Ubiquitin_dom"/>
</dbReference>
<evidence type="ECO:0000313" key="2">
    <source>
        <dbReference type="EMBL" id="KIH86904.1"/>
    </source>
</evidence>
<dbReference type="AlphaFoldDB" id="A0A0C2ELD3"/>
<dbReference type="Pfam" id="PF00240">
    <property type="entry name" value="ubiquitin"/>
    <property type="match status" value="1"/>
</dbReference>
<gene>
    <name evidence="2" type="ORF">SPBR_08646</name>
</gene>
<keyword evidence="3" id="KW-1185">Reference proteome</keyword>
<dbReference type="OrthoDB" id="428577at2759"/>
<dbReference type="HOGENOM" id="CLU_1354991_0_0_1"/>
<name>A0A0C2ELD3_9PEZI</name>
<dbReference type="PRINTS" id="PR00348">
    <property type="entry name" value="UBIQUITIN"/>
</dbReference>
<dbReference type="Gene3D" id="3.10.20.90">
    <property type="entry name" value="Phosphatidylinositol 3-kinase Catalytic Subunit, Chain A, domain 1"/>
    <property type="match status" value="1"/>
</dbReference>
<evidence type="ECO:0000313" key="3">
    <source>
        <dbReference type="Proteomes" id="UP000031575"/>
    </source>
</evidence>
<sequence>MTSTSSAKQKALEAYSGSIIFAEELMANEGESHAIEGLDPDKSVRDLRHRIAHAIYNPASWSTMQVIFAGEVMEDIQGDTVYFIRSVVEAPPPYNVEPDAPVQVARKATAPVPAPATAASSSSSAAPSVPVLKTLFFKDLDGKSLVLSDVGIDTRMSAVFRRLAEEKSMDTEWLRFIWSGKQLNGNLTVRDYGIMNESTIHIVARLRGGHDSA</sequence>
<reference evidence="2 3" key="1">
    <citation type="journal article" date="2014" name="BMC Genomics">
        <title>Comparative genomics of the major fungal agents of human and animal Sporotrichosis: Sporothrix schenckii and Sporothrix brasiliensis.</title>
        <authorList>
            <person name="Teixeira M.M."/>
            <person name="de Almeida L.G."/>
            <person name="Kubitschek-Barreira P."/>
            <person name="Alves F.L."/>
            <person name="Kioshima E.S."/>
            <person name="Abadio A.K."/>
            <person name="Fernandes L."/>
            <person name="Derengowski L.S."/>
            <person name="Ferreira K.S."/>
            <person name="Souza R.C."/>
            <person name="Ruiz J.C."/>
            <person name="de Andrade N.C."/>
            <person name="Paes H.C."/>
            <person name="Nicola A.M."/>
            <person name="Albuquerque P."/>
            <person name="Gerber A.L."/>
            <person name="Martins V.P."/>
            <person name="Peconick L.D."/>
            <person name="Neto A.V."/>
            <person name="Chaucanez C.B."/>
            <person name="Silva P.A."/>
            <person name="Cunha O.L."/>
            <person name="de Oliveira F.F."/>
            <person name="dos Santos T.C."/>
            <person name="Barros A.L."/>
            <person name="Soares M.A."/>
            <person name="de Oliveira L.M."/>
            <person name="Marini M.M."/>
            <person name="Villalobos-Duno H."/>
            <person name="Cunha M.M."/>
            <person name="de Hoog S."/>
            <person name="da Silveira J.F."/>
            <person name="Henrissat B."/>
            <person name="Nino-Vega G.A."/>
            <person name="Cisalpino P.S."/>
            <person name="Mora-Montes H.M."/>
            <person name="Almeida S.R."/>
            <person name="Stajich J.E."/>
            <person name="Lopes-Bezerra L.M."/>
            <person name="Vasconcelos A.T."/>
            <person name="Felipe M.S."/>
        </authorList>
    </citation>
    <scope>NUCLEOTIDE SEQUENCE [LARGE SCALE GENOMIC DNA]</scope>
    <source>
        <strain evidence="2 3">5110</strain>
    </source>
</reference>
<dbReference type="PROSITE" id="PS50053">
    <property type="entry name" value="UBIQUITIN_2"/>
    <property type="match status" value="1"/>
</dbReference>
<dbReference type="EMBL" id="AWTV01000011">
    <property type="protein sequence ID" value="KIH86904.1"/>
    <property type="molecule type" value="Genomic_DNA"/>
</dbReference>
<protein>
    <recommendedName>
        <fullName evidence="1">Ubiquitin-like domain-containing protein</fullName>
    </recommendedName>
</protein>
<comment type="caution">
    <text evidence="2">The sequence shown here is derived from an EMBL/GenBank/DDBJ whole genome shotgun (WGS) entry which is preliminary data.</text>
</comment>
<dbReference type="InterPro" id="IPR029071">
    <property type="entry name" value="Ubiquitin-like_domsf"/>
</dbReference>
<proteinExistence type="predicted"/>
<organism evidence="2 3">
    <name type="scientific">Sporothrix brasiliensis 5110</name>
    <dbReference type="NCBI Taxonomy" id="1398154"/>
    <lineage>
        <taxon>Eukaryota</taxon>
        <taxon>Fungi</taxon>
        <taxon>Dikarya</taxon>
        <taxon>Ascomycota</taxon>
        <taxon>Pezizomycotina</taxon>
        <taxon>Sordariomycetes</taxon>
        <taxon>Sordariomycetidae</taxon>
        <taxon>Ophiostomatales</taxon>
        <taxon>Ophiostomataceae</taxon>
        <taxon>Sporothrix</taxon>
    </lineage>
</organism>
<accession>A0A0C2ELD3</accession>
<dbReference type="SUPFAM" id="SSF54236">
    <property type="entry name" value="Ubiquitin-like"/>
    <property type="match status" value="1"/>
</dbReference>
<dbReference type="InterPro" id="IPR000626">
    <property type="entry name" value="Ubiquitin-like_dom"/>
</dbReference>
<evidence type="ECO:0000259" key="1">
    <source>
        <dbReference type="PROSITE" id="PS50053"/>
    </source>
</evidence>
<dbReference type="VEuPathDB" id="FungiDB:SPBR_08646"/>
<dbReference type="GeneID" id="63681805"/>
<dbReference type="RefSeq" id="XP_040614914.1">
    <property type="nucleotide sequence ID" value="XM_040766884.1"/>
</dbReference>
<dbReference type="Proteomes" id="UP000031575">
    <property type="component" value="Unassembled WGS sequence"/>
</dbReference>
<feature type="domain" description="Ubiquitin-like" evidence="1">
    <location>
        <begin position="133"/>
        <end position="209"/>
    </location>
</feature>